<sequence>MGFFAHLSGGYRNVNFIRKDLYNYMDDVCNPALLKGTLQHFGLEDNDWIASTYEKKKQWTHAYLCDKFCAGLRTTSRCEGINSSLKKFIKSENCLLEMVENLDRVVKDYCNNKFIADYKSLYTDLVLLTRLESLEWSTSIPYGHIFCVLKELDIKELPDRLVLKRWCKDAKSDRISIIEVQSDPERAFRIRYDALWAACLKMCFLAAQGSETYEKVVNVVAKTSNELESMCYVGNKGGQAHPTGNDIDIGNPHIKWSKGAPRGSTNAKSGRCCRRCFGFGHDRHNCLADEDNADEFPGRGEPRAVAEKGAGIHSICKWQINVGLLEMKYVPLSCVLLAEDVVTWILSFN</sequence>
<dbReference type="GO" id="GO:0006355">
    <property type="term" value="P:regulation of DNA-templated transcription"/>
    <property type="evidence" value="ECO:0007669"/>
    <property type="project" value="UniProtKB-UniRule"/>
</dbReference>
<comment type="caution">
    <text evidence="2">The sequence shown here is derived from an EMBL/GenBank/DDBJ whole genome shotgun (WGS) entry which is preliminary data.</text>
</comment>
<keyword evidence="1" id="KW-0539">Nucleus</keyword>
<dbReference type="PANTHER" id="PTHR31669:SF292">
    <property type="entry name" value="OS02G0262500 PROTEIN"/>
    <property type="match status" value="1"/>
</dbReference>
<dbReference type="AlphaFoldDB" id="A0A445CEQ2"/>
<dbReference type="GO" id="GO:0008270">
    <property type="term" value="F:zinc ion binding"/>
    <property type="evidence" value="ECO:0007669"/>
    <property type="project" value="UniProtKB-UniRule"/>
</dbReference>
<comment type="subcellular location">
    <subcellularLocation>
        <location evidence="1">Nucleus</location>
    </subcellularLocation>
</comment>
<name>A0A445CEQ2_ARAHY</name>
<keyword evidence="3" id="KW-1185">Reference proteome</keyword>
<keyword evidence="1" id="KW-0863">Zinc-finger</keyword>
<keyword evidence="1" id="KW-0862">Zinc</keyword>
<evidence type="ECO:0000313" key="2">
    <source>
        <dbReference type="EMBL" id="RYR49432.1"/>
    </source>
</evidence>
<proteinExistence type="inferred from homology"/>
<accession>A0A445CEQ2</accession>
<gene>
    <name evidence="2" type="ORF">Ahy_A07g035923</name>
</gene>
<keyword evidence="1" id="KW-0479">Metal-binding</keyword>
<comment type="similarity">
    <text evidence="1">Belongs to the FHY3/FAR1 family.</text>
</comment>
<dbReference type="EMBL" id="SDMP01000007">
    <property type="protein sequence ID" value="RYR49432.1"/>
    <property type="molecule type" value="Genomic_DNA"/>
</dbReference>
<reference evidence="2 3" key="1">
    <citation type="submission" date="2019-01" db="EMBL/GenBank/DDBJ databases">
        <title>Sequencing of cultivated peanut Arachis hypogaea provides insights into genome evolution and oil improvement.</title>
        <authorList>
            <person name="Chen X."/>
        </authorList>
    </citation>
    <scope>NUCLEOTIDE SEQUENCE [LARGE SCALE GENOMIC DNA]</scope>
    <source>
        <strain evidence="3">cv. Fuhuasheng</strain>
        <tissue evidence="2">Leaves</tissue>
    </source>
</reference>
<dbReference type="GO" id="GO:0005634">
    <property type="term" value="C:nucleus"/>
    <property type="evidence" value="ECO:0007669"/>
    <property type="project" value="UniProtKB-SubCell"/>
</dbReference>
<evidence type="ECO:0000256" key="1">
    <source>
        <dbReference type="RuleBase" id="RU367018"/>
    </source>
</evidence>
<dbReference type="Proteomes" id="UP000289738">
    <property type="component" value="Chromosome A07"/>
</dbReference>
<comment type="function">
    <text evidence="1">Putative transcription activator involved in regulating light control of development.</text>
</comment>
<dbReference type="InterPro" id="IPR031052">
    <property type="entry name" value="FHY3/FAR1"/>
</dbReference>
<protein>
    <recommendedName>
        <fullName evidence="1">Protein FAR1-RELATED SEQUENCE</fullName>
    </recommendedName>
</protein>
<dbReference type="PANTHER" id="PTHR31669">
    <property type="entry name" value="PROTEIN FAR1-RELATED SEQUENCE 10-RELATED"/>
    <property type="match status" value="1"/>
</dbReference>
<evidence type="ECO:0000313" key="3">
    <source>
        <dbReference type="Proteomes" id="UP000289738"/>
    </source>
</evidence>
<organism evidence="2 3">
    <name type="scientific">Arachis hypogaea</name>
    <name type="common">Peanut</name>
    <dbReference type="NCBI Taxonomy" id="3818"/>
    <lineage>
        <taxon>Eukaryota</taxon>
        <taxon>Viridiplantae</taxon>
        <taxon>Streptophyta</taxon>
        <taxon>Embryophyta</taxon>
        <taxon>Tracheophyta</taxon>
        <taxon>Spermatophyta</taxon>
        <taxon>Magnoliopsida</taxon>
        <taxon>eudicotyledons</taxon>
        <taxon>Gunneridae</taxon>
        <taxon>Pentapetalae</taxon>
        <taxon>rosids</taxon>
        <taxon>fabids</taxon>
        <taxon>Fabales</taxon>
        <taxon>Fabaceae</taxon>
        <taxon>Papilionoideae</taxon>
        <taxon>50 kb inversion clade</taxon>
        <taxon>dalbergioids sensu lato</taxon>
        <taxon>Dalbergieae</taxon>
        <taxon>Pterocarpus clade</taxon>
        <taxon>Arachis</taxon>
    </lineage>
</organism>